<dbReference type="Proteomes" id="UP000325415">
    <property type="component" value="Unassembled WGS sequence"/>
</dbReference>
<evidence type="ECO:0000256" key="2">
    <source>
        <dbReference type="ARBA" id="ARBA00022679"/>
    </source>
</evidence>
<organism evidence="4 5">
    <name type="scientific">Bifidobacterium tibiigranuli</name>
    <dbReference type="NCBI Taxonomy" id="2172043"/>
    <lineage>
        <taxon>Bacteria</taxon>
        <taxon>Bacillati</taxon>
        <taxon>Actinomycetota</taxon>
        <taxon>Actinomycetes</taxon>
        <taxon>Bifidobacteriales</taxon>
        <taxon>Bifidobacteriaceae</taxon>
        <taxon>Bifidobacterium</taxon>
    </lineage>
</organism>
<keyword evidence="1" id="KW-1277">Toxin-antitoxin system</keyword>
<dbReference type="OrthoDB" id="9799147at2"/>
<accession>A0A5N6S2J7</accession>
<comment type="caution">
    <text evidence="4">The sequence shown here is derived from an EMBL/GenBank/DDBJ whole genome shotgun (WGS) entry which is preliminary data.</text>
</comment>
<protein>
    <recommendedName>
        <fullName evidence="6">GNAT family N-acetyltransferase</fullName>
    </recommendedName>
</protein>
<reference evidence="4 5" key="1">
    <citation type="submission" date="2018-04" db="EMBL/GenBank/DDBJ databases">
        <authorList>
            <person name="Eckel V.P."/>
            <person name="Vogel R.F."/>
        </authorList>
    </citation>
    <scope>NUCLEOTIDE SEQUENCE [LARGE SCALE GENOMIC DNA]</scope>
    <source>
        <strain evidence="5">TMW 2.1764</strain>
    </source>
</reference>
<dbReference type="RefSeq" id="WP_152580220.1">
    <property type="nucleotide sequence ID" value="NZ_JAKVIV010000012.1"/>
</dbReference>
<dbReference type="GO" id="GO:0016746">
    <property type="term" value="F:acyltransferase activity"/>
    <property type="evidence" value="ECO:0007669"/>
    <property type="project" value="UniProtKB-KW"/>
</dbReference>
<evidence type="ECO:0000256" key="1">
    <source>
        <dbReference type="ARBA" id="ARBA00022649"/>
    </source>
</evidence>
<name>A0A5N6S2J7_9BIFI</name>
<dbReference type="InterPro" id="IPR016181">
    <property type="entry name" value="Acyl_CoA_acyltransferase"/>
</dbReference>
<evidence type="ECO:0008006" key="6">
    <source>
        <dbReference type="Google" id="ProtNLM"/>
    </source>
</evidence>
<dbReference type="Gene3D" id="3.40.630.30">
    <property type="match status" value="1"/>
</dbReference>
<dbReference type="SUPFAM" id="SSF55729">
    <property type="entry name" value="Acyl-CoA N-acyltransferases (Nat)"/>
    <property type="match status" value="1"/>
</dbReference>
<keyword evidence="2" id="KW-0808">Transferase</keyword>
<evidence type="ECO:0000313" key="4">
    <source>
        <dbReference type="EMBL" id="KAE8129735.1"/>
    </source>
</evidence>
<dbReference type="PANTHER" id="PTHR36449:SF1">
    <property type="entry name" value="ACETYLTRANSFERASE"/>
    <property type="match status" value="1"/>
</dbReference>
<proteinExistence type="predicted"/>
<evidence type="ECO:0000313" key="5">
    <source>
        <dbReference type="Proteomes" id="UP000325415"/>
    </source>
</evidence>
<dbReference type="EMBL" id="QDAG01000002">
    <property type="protein sequence ID" value="KAE8129735.1"/>
    <property type="molecule type" value="Genomic_DNA"/>
</dbReference>
<dbReference type="GeneID" id="78126614"/>
<dbReference type="AlphaFoldDB" id="A0A5N6S2J7"/>
<gene>
    <name evidence="4" type="ORF">DDE84_02765</name>
</gene>
<keyword evidence="3" id="KW-0012">Acyltransferase</keyword>
<sequence length="174" mass="19795">MAGELWQRIVRLNPDIDIVDFSCGEPTIDMWFQKNAVEQQEQRGCTVYVALDASDVIIGFFSLNMYYLQKRILPDPVKDGIDLQQGNIPCILLGQFGVDSRFRGENREKIGCAPQGPLLIQEAISIAQNLADNVGCRAMYVQALNDDLVQWYVRQGFTSFPNKPRNLILDLKRR</sequence>
<keyword evidence="5" id="KW-1185">Reference proteome</keyword>
<dbReference type="PANTHER" id="PTHR36449">
    <property type="entry name" value="ACETYLTRANSFERASE-RELATED"/>
    <property type="match status" value="1"/>
</dbReference>
<evidence type="ECO:0000256" key="3">
    <source>
        <dbReference type="ARBA" id="ARBA00023315"/>
    </source>
</evidence>